<dbReference type="KEGG" id="mcys:MCB1EB_1939"/>
<accession>A0A2Z6EXA6</accession>
<evidence type="ECO:0000256" key="2">
    <source>
        <dbReference type="ARBA" id="ARBA00022695"/>
    </source>
</evidence>
<dbReference type="AlphaFoldDB" id="A0A2Z6EXA6"/>
<evidence type="ECO:0000259" key="3">
    <source>
        <dbReference type="Pfam" id="PF00483"/>
    </source>
</evidence>
<sequence length="232" mass="25650">MISSQTAMIFAAGRGERMSPLSDFCPKPLLTARGKPLIVWQIERLARAGFTTIIINHHWLGEQIEAALGDGAHWGVHIRYSAEAELLETAGAIAQALPLLEAQQQPCAFVAVSADIFTDYDYRALHQHLQRLQNLSEPHMHLVMVQNPEYHPNGDFALANGLLSLHDAARLTFGNIGVYDTRMFYDLKPGKRCALTPYYLAAIKAQRASGELHQGNWANVGTPAQLQLLNAE</sequence>
<dbReference type="InterPro" id="IPR029044">
    <property type="entry name" value="Nucleotide-diphossugar_trans"/>
</dbReference>
<dbReference type="EMBL" id="AP018150">
    <property type="protein sequence ID" value="BBE10100.1"/>
    <property type="molecule type" value="Genomic_DNA"/>
</dbReference>
<dbReference type="PANTHER" id="PTHR43584">
    <property type="entry name" value="NUCLEOTIDYL TRANSFERASE"/>
    <property type="match status" value="1"/>
</dbReference>
<evidence type="ECO:0000256" key="1">
    <source>
        <dbReference type="ARBA" id="ARBA00022679"/>
    </source>
</evidence>
<dbReference type="Pfam" id="PF00483">
    <property type="entry name" value="NTP_transferase"/>
    <property type="match status" value="1"/>
</dbReference>
<gene>
    <name evidence="4" type="ORF">MCB1EB_1939</name>
</gene>
<dbReference type="RefSeq" id="WP_081953555.1">
    <property type="nucleotide sequence ID" value="NZ_AP018150.1"/>
</dbReference>
<feature type="domain" description="Nucleotidyl transferase" evidence="3">
    <location>
        <begin position="7"/>
        <end position="133"/>
    </location>
</feature>
<dbReference type="PANTHER" id="PTHR43584:SF8">
    <property type="entry name" value="N-ACETYLMURAMATE ALPHA-1-PHOSPHATE URIDYLYLTRANSFERASE"/>
    <property type="match status" value="1"/>
</dbReference>
<organism evidence="4 5">
    <name type="scientific">Mycoavidus cysteinexigens</name>
    <dbReference type="NCBI Taxonomy" id="1553431"/>
    <lineage>
        <taxon>Bacteria</taxon>
        <taxon>Pseudomonadati</taxon>
        <taxon>Pseudomonadota</taxon>
        <taxon>Betaproteobacteria</taxon>
        <taxon>Burkholderiales</taxon>
        <taxon>Burkholderiaceae</taxon>
        <taxon>Mycoavidus</taxon>
    </lineage>
</organism>
<dbReference type="NCBIfam" id="NF045761">
    <property type="entry name" value="NAMPUrTaseMurU"/>
    <property type="match status" value="1"/>
</dbReference>
<dbReference type="Gene3D" id="3.90.550.10">
    <property type="entry name" value="Spore Coat Polysaccharide Biosynthesis Protein SpsA, Chain A"/>
    <property type="match status" value="1"/>
</dbReference>
<protein>
    <submittedName>
        <fullName evidence="4">Nucleotidyl transferase</fullName>
    </submittedName>
</protein>
<evidence type="ECO:0000313" key="4">
    <source>
        <dbReference type="EMBL" id="BBE10100.1"/>
    </source>
</evidence>
<dbReference type="Proteomes" id="UP000282597">
    <property type="component" value="Chromosome"/>
</dbReference>
<keyword evidence="5" id="KW-1185">Reference proteome</keyword>
<dbReference type="InterPro" id="IPR050065">
    <property type="entry name" value="GlmU-like"/>
</dbReference>
<dbReference type="InterPro" id="IPR005835">
    <property type="entry name" value="NTP_transferase_dom"/>
</dbReference>
<proteinExistence type="predicted"/>
<keyword evidence="2" id="KW-0548">Nucleotidyltransferase</keyword>
<dbReference type="CDD" id="cd06422">
    <property type="entry name" value="NTP_transferase_like_1"/>
    <property type="match status" value="1"/>
</dbReference>
<evidence type="ECO:0000313" key="5">
    <source>
        <dbReference type="Proteomes" id="UP000282597"/>
    </source>
</evidence>
<dbReference type="SUPFAM" id="SSF53448">
    <property type="entry name" value="Nucleotide-diphospho-sugar transferases"/>
    <property type="match status" value="1"/>
</dbReference>
<dbReference type="InterPro" id="IPR054790">
    <property type="entry name" value="MurU"/>
</dbReference>
<dbReference type="GO" id="GO:0016779">
    <property type="term" value="F:nucleotidyltransferase activity"/>
    <property type="evidence" value="ECO:0007669"/>
    <property type="project" value="UniProtKB-KW"/>
</dbReference>
<reference evidence="4 5" key="1">
    <citation type="journal article" date="2018" name="Microbes Environ.">
        <title>Comparative Genomic Insights into Endofungal Lifestyles of Two Bacterial Endosymbionts, Mycoavidus cysteinexigens and Burkholderia rhizoxinica.</title>
        <authorList>
            <person name="Sharmin D."/>
            <person name="Guo Y."/>
            <person name="Nishizawa T."/>
            <person name="Ohshima S."/>
            <person name="Sato Y."/>
            <person name="Takashima Y."/>
            <person name="Narisawa K."/>
            <person name="Ohta H."/>
        </authorList>
    </citation>
    <scope>NUCLEOTIDE SEQUENCE [LARGE SCALE GENOMIC DNA]</scope>
    <source>
        <strain evidence="4 5">B1-EB</strain>
    </source>
</reference>
<name>A0A2Z6EXA6_9BURK</name>
<keyword evidence="1 4" id="KW-0808">Transferase</keyword>